<gene>
    <name evidence="1" type="ORF">SAMN05444487_11240</name>
</gene>
<sequence length="58" mass="6608">MTLKLYDALYGESEVDGVLLELIHSEPVQRLKGIHQGGASYLVNPNWNNKRYDHQLAL</sequence>
<dbReference type="Proteomes" id="UP000198534">
    <property type="component" value="Unassembled WGS sequence"/>
</dbReference>
<dbReference type="STRING" id="1048340.SAMN05444487_11240"/>
<evidence type="ECO:0000313" key="2">
    <source>
        <dbReference type="Proteomes" id="UP000198534"/>
    </source>
</evidence>
<dbReference type="AlphaFoldDB" id="A0A1H2ZWS3"/>
<accession>A0A1H2ZWS3</accession>
<proteinExistence type="predicted"/>
<reference evidence="1 2" key="1">
    <citation type="submission" date="2016-10" db="EMBL/GenBank/DDBJ databases">
        <authorList>
            <person name="de Groot N.N."/>
        </authorList>
    </citation>
    <scope>NUCLEOTIDE SEQUENCE [LARGE SCALE GENOMIC DNA]</scope>
    <source>
        <strain evidence="1 2">DSM 45610</strain>
    </source>
</reference>
<name>A0A1H2ZWS3_9BACL</name>
<evidence type="ECO:0000313" key="1">
    <source>
        <dbReference type="EMBL" id="SDX21970.1"/>
    </source>
</evidence>
<protein>
    <submittedName>
        <fullName evidence="1">Uncharacterized protein</fullName>
    </submittedName>
</protein>
<dbReference type="Gene3D" id="1.10.3210.10">
    <property type="entry name" value="Hypothetical protein af1432"/>
    <property type="match status" value="1"/>
</dbReference>
<dbReference type="EMBL" id="FNNQ01000012">
    <property type="protein sequence ID" value="SDX21970.1"/>
    <property type="molecule type" value="Genomic_DNA"/>
</dbReference>
<organism evidence="1 2">
    <name type="scientific">Marininema mesophilum</name>
    <dbReference type="NCBI Taxonomy" id="1048340"/>
    <lineage>
        <taxon>Bacteria</taxon>
        <taxon>Bacillati</taxon>
        <taxon>Bacillota</taxon>
        <taxon>Bacilli</taxon>
        <taxon>Bacillales</taxon>
        <taxon>Thermoactinomycetaceae</taxon>
        <taxon>Marininema</taxon>
    </lineage>
</organism>
<keyword evidence="2" id="KW-1185">Reference proteome</keyword>
<dbReference type="SUPFAM" id="SSF109604">
    <property type="entry name" value="HD-domain/PDEase-like"/>
    <property type="match status" value="1"/>
</dbReference>